<dbReference type="GO" id="GO:0005886">
    <property type="term" value="C:plasma membrane"/>
    <property type="evidence" value="ECO:0007669"/>
    <property type="project" value="TreeGrafter"/>
</dbReference>
<dbReference type="Gene3D" id="1.10.287.70">
    <property type="match status" value="1"/>
</dbReference>
<feature type="transmembrane region" description="Helical" evidence="7">
    <location>
        <begin position="987"/>
        <end position="1009"/>
    </location>
</feature>
<evidence type="ECO:0000256" key="7">
    <source>
        <dbReference type="SAM" id="Phobius"/>
    </source>
</evidence>
<feature type="transmembrane region" description="Helical" evidence="7">
    <location>
        <begin position="1025"/>
        <end position="1053"/>
    </location>
</feature>
<name>A0AAD1XR85_EUPCR</name>
<sequence>MQKKIESTEEIILEHIDNDKLIQTPNNETEEITNLDFDIRGNVYLCIFLAGVSKNKQNIFKTTIINNRIDFDDFITIEEDQKFFELLTTDPVIILKSIEYTIDTQMITVLEHIIDESTANYLDMHIKDDAIKKLICTSNDNTNKLILRRLCGRYITLLQSTENFEDLQEEEKDSSIVSAESVDVSIMNKDHAELKNPKDLMPFSNLTKGLSDRGPGQSKTKDDSESAEFPLVKSRVTLKMEKMVSNSPKKTSAKIARMDFYSKFLEKSDIISIAIDLLGHEDVFELIHVLYDDLTEPIPSNYRLFKLLVQTEHMNLFELCLKKCLHPKRYSSYIFEDIKSKVQRQRSTILEKTNRSQRLDEEQEYMIKSKGNRYDVQEIVSDCFSNAIIMNKMHIAFYLYREYQNAVLGNVQISIDSIIYAFKIDYQNNNKINNCEERFFILDKFLPYIDYKKAFELIETFKSLLYEEPEANFLTYSLNPLKIVIIMMSLIRQIKETYPLLNFQVDDLNKNLENVGNLIIRNSKSVEDVQDLLLDKLYNGIEIIDMAAYLNCVPILQNPVVDVIISNMYYGPYQRGSFLKDSMPVQVIQNEMSFFPGKDTTAASKMTIFAFRQGKRTKKKKSKNVYEYDSDESDDSAQRLEIKANEASDKTKRVYLGHLFQFVVWKKSLDVKYTFNAVIAFMLAVIMQVYSVLLIRQIKDANSIDEQITETTANTTLGTKEKNQLLDQYADDLDASTAIYYEYITLLLVIHILTIAYLFQDFQEIIYSRLRGVYTKVISLSLILNILTSLLVLYWLYKYLYEYTVDLADIDSRRKVKTIIDRINSDRYFDLELSIAFLTSIQYARMIFALQMSRTFGPMVKTLGKMLVDLSLFIFMYLLVFLIFTCASQLMFHTIDGYDSFVNCSLTLFGASLGDFDFSVFDNETNFTKNIGYIFLLTYLVVSTITLLNFLIAILSNTYTIIWENKNALYLREVVYLRQRYCYNPKYSSIVSAFVPLNIFALVMDPFIICLKSKKLNYACLLFEYIILALLSIVIFVAVSVFLLPISYAILILNKLKYCFKKPFFGKSDFLYRVLDLIVIVFIGFFWLLILLVWNTATYTFKLFSENIKLIEENEEEKIAHINALKDGSIDYSKFNQMYGEPVGGLNTQGDNQQRNPVNQSTTGANVGNPIKEGISLTTLKLLKMTLVIMRDDYLKKSKKEHTTIIQVPVELVIKEMYKHLCIQEHINQVCLGIHYEKDLSFFDSKRFKRIVDGFSFYEERETKIPIEHTSLKRIAKGIHMQSMIKKKNDIRALFWRNKLKNFLIKSDEKWILDQYNQIKRFCIDNSVEAVPTCYSIDNLKMIPNKSGGILKSQNSSIRTAAGSSKNYEYIEKRTGSGSVELKILEDDDITTSRRYRYSEPLRQKCTTIDICSLLDTFIEIEKNHEMRKILTAKTVDCDKLRYLGERSVINEEDEFDSFIEGTNIPKSFLIKQSSMINFKRNYDSLVEGIEGAD</sequence>
<dbReference type="Pfam" id="PF08016">
    <property type="entry name" value="PKD_channel"/>
    <property type="match status" value="1"/>
</dbReference>
<feature type="transmembrane region" description="Helical" evidence="7">
    <location>
        <begin position="780"/>
        <end position="797"/>
    </location>
</feature>
<keyword evidence="10" id="KW-1185">Reference proteome</keyword>
<keyword evidence="5 7" id="KW-0472">Membrane</keyword>
<protein>
    <recommendedName>
        <fullName evidence="8">Polycystin cation channel PKD1/PKD2 domain-containing protein</fullName>
    </recommendedName>
</protein>
<evidence type="ECO:0000313" key="9">
    <source>
        <dbReference type="EMBL" id="CAI2377339.1"/>
    </source>
</evidence>
<feature type="transmembrane region" description="Helical" evidence="7">
    <location>
        <begin position="738"/>
        <end position="759"/>
    </location>
</feature>
<evidence type="ECO:0000313" key="10">
    <source>
        <dbReference type="Proteomes" id="UP001295684"/>
    </source>
</evidence>
<reference evidence="9" key="1">
    <citation type="submission" date="2023-07" db="EMBL/GenBank/DDBJ databases">
        <authorList>
            <consortium name="AG Swart"/>
            <person name="Singh M."/>
            <person name="Singh A."/>
            <person name="Seah K."/>
            <person name="Emmerich C."/>
        </authorList>
    </citation>
    <scope>NUCLEOTIDE SEQUENCE</scope>
    <source>
        <strain evidence="9">DP1</strain>
    </source>
</reference>
<gene>
    <name evidence="9" type="ORF">ECRASSUSDP1_LOCUS18723</name>
</gene>
<proteinExistence type="predicted"/>
<dbReference type="PANTHER" id="PTHR10582">
    <property type="entry name" value="TRANSIENT RECEPTOR POTENTIAL ION CHANNEL PROTEIN"/>
    <property type="match status" value="1"/>
</dbReference>
<comment type="caution">
    <text evidence="9">The sequence shown here is derived from an EMBL/GenBank/DDBJ whole genome shotgun (WGS) entry which is preliminary data.</text>
</comment>
<dbReference type="GO" id="GO:0005216">
    <property type="term" value="F:monoatomic ion channel activity"/>
    <property type="evidence" value="ECO:0007669"/>
    <property type="project" value="InterPro"/>
</dbReference>
<evidence type="ECO:0000256" key="2">
    <source>
        <dbReference type="ARBA" id="ARBA00022692"/>
    </source>
</evidence>
<keyword evidence="4 7" id="KW-1133">Transmembrane helix</keyword>
<organism evidence="9 10">
    <name type="scientific">Euplotes crassus</name>
    <dbReference type="NCBI Taxonomy" id="5936"/>
    <lineage>
        <taxon>Eukaryota</taxon>
        <taxon>Sar</taxon>
        <taxon>Alveolata</taxon>
        <taxon>Ciliophora</taxon>
        <taxon>Intramacronucleata</taxon>
        <taxon>Spirotrichea</taxon>
        <taxon>Hypotrichia</taxon>
        <taxon>Euplotida</taxon>
        <taxon>Euplotidae</taxon>
        <taxon>Moneuplotes</taxon>
    </lineage>
</organism>
<comment type="subcellular location">
    <subcellularLocation>
        <location evidence="1">Membrane</location>
        <topology evidence="1">Multi-pass membrane protein</topology>
    </subcellularLocation>
</comment>
<keyword evidence="2 7" id="KW-0812">Transmembrane</keyword>
<evidence type="ECO:0000256" key="5">
    <source>
        <dbReference type="ARBA" id="ARBA00023136"/>
    </source>
</evidence>
<evidence type="ECO:0000256" key="1">
    <source>
        <dbReference type="ARBA" id="ARBA00004141"/>
    </source>
</evidence>
<evidence type="ECO:0000256" key="6">
    <source>
        <dbReference type="SAM" id="MobiDB-lite"/>
    </source>
</evidence>
<accession>A0AAD1XR85</accession>
<evidence type="ECO:0000259" key="8">
    <source>
        <dbReference type="Pfam" id="PF08016"/>
    </source>
</evidence>
<feature type="domain" description="Polycystin cation channel PKD1/PKD2" evidence="8">
    <location>
        <begin position="738"/>
        <end position="960"/>
    </location>
</feature>
<feature type="transmembrane region" description="Helical" evidence="7">
    <location>
        <begin position="931"/>
        <end position="955"/>
    </location>
</feature>
<dbReference type="InterPro" id="IPR024862">
    <property type="entry name" value="TRPV"/>
</dbReference>
<feature type="transmembrane region" description="Helical" evidence="7">
    <location>
        <begin position="673"/>
        <end position="695"/>
    </location>
</feature>
<dbReference type="PANTHER" id="PTHR10582:SF2">
    <property type="entry name" value="INACTIVE"/>
    <property type="match status" value="1"/>
</dbReference>
<evidence type="ECO:0000256" key="3">
    <source>
        <dbReference type="ARBA" id="ARBA00022737"/>
    </source>
</evidence>
<feature type="transmembrane region" description="Helical" evidence="7">
    <location>
        <begin position="1074"/>
        <end position="1094"/>
    </location>
</feature>
<feature type="transmembrane region" description="Helical" evidence="7">
    <location>
        <begin position="870"/>
        <end position="892"/>
    </location>
</feature>
<dbReference type="EMBL" id="CAMPGE010018973">
    <property type="protein sequence ID" value="CAI2377339.1"/>
    <property type="molecule type" value="Genomic_DNA"/>
</dbReference>
<dbReference type="GO" id="GO:0098703">
    <property type="term" value="P:calcium ion import across plasma membrane"/>
    <property type="evidence" value="ECO:0007669"/>
    <property type="project" value="TreeGrafter"/>
</dbReference>
<feature type="region of interest" description="Disordered" evidence="6">
    <location>
        <begin position="205"/>
        <end position="227"/>
    </location>
</feature>
<keyword evidence="3" id="KW-0677">Repeat</keyword>
<dbReference type="Proteomes" id="UP001295684">
    <property type="component" value="Unassembled WGS sequence"/>
</dbReference>
<dbReference type="InterPro" id="IPR013122">
    <property type="entry name" value="PKD1_2_channel"/>
</dbReference>
<evidence type="ECO:0000256" key="4">
    <source>
        <dbReference type="ARBA" id="ARBA00022989"/>
    </source>
</evidence>